<gene>
    <name evidence="1" type="ORF">B7O98_01570</name>
</gene>
<evidence type="ECO:0000313" key="1">
    <source>
        <dbReference type="EMBL" id="PUA33153.1"/>
    </source>
</evidence>
<dbReference type="Gene3D" id="2.60.120.580">
    <property type="entry name" value="Acetamidase/Formamidase-like domains"/>
    <property type="match status" value="1"/>
</dbReference>
<dbReference type="SUPFAM" id="SSF141130">
    <property type="entry name" value="Acetamidase/Formamidase-like"/>
    <property type="match status" value="1"/>
</dbReference>
<organism evidence="1 2">
    <name type="scientific">Zestosphaera tikiterensis</name>
    <dbReference type="NCBI Taxonomy" id="1973259"/>
    <lineage>
        <taxon>Archaea</taxon>
        <taxon>Thermoproteota</taxon>
        <taxon>Thermoprotei</taxon>
        <taxon>Desulfurococcales</taxon>
        <taxon>Desulfurococcaceae</taxon>
        <taxon>Zestosphaera</taxon>
    </lineage>
</organism>
<name>A0A2R7Y6M9_9CREN</name>
<dbReference type="PANTHER" id="PTHR31891:SF1">
    <property type="entry name" value="FORMAMIDASE C869.04-RELATED"/>
    <property type="match status" value="1"/>
</dbReference>
<dbReference type="PANTHER" id="PTHR31891">
    <property type="entry name" value="FORMAMIDASE C869.04-RELATED"/>
    <property type="match status" value="1"/>
</dbReference>
<accession>A0A2R7Y6M9</accession>
<dbReference type="GO" id="GO:0016811">
    <property type="term" value="F:hydrolase activity, acting on carbon-nitrogen (but not peptide) bonds, in linear amides"/>
    <property type="evidence" value="ECO:0007669"/>
    <property type="project" value="InterPro"/>
</dbReference>
<protein>
    <submittedName>
        <fullName evidence="1">Acetamidase</fullName>
    </submittedName>
</protein>
<proteinExistence type="predicted"/>
<dbReference type="Pfam" id="PF03069">
    <property type="entry name" value="FmdA_AmdA"/>
    <property type="match status" value="2"/>
</dbReference>
<dbReference type="EMBL" id="NBVN01000002">
    <property type="protein sequence ID" value="PUA33153.1"/>
    <property type="molecule type" value="Genomic_DNA"/>
</dbReference>
<comment type="caution">
    <text evidence="1">The sequence shown here is derived from an EMBL/GenBank/DDBJ whole genome shotgun (WGS) entry which is preliminary data.</text>
</comment>
<sequence length="433" mass="46845">MSSQSEVLVDEYTNGVLGPHSRMVGPVADGGRIVFITAPGCWGPMITPTLRGGHEVTLPVAVEGARVGDAVVIYVESVKVLSKASSSGVDRPVEGSYVGDPYVMKVCPSCREPWPDFEVLGVGEESIKCRKCGSPASPFRMVHGYTLVFDEVKRFGVTVDLKLALEIARDARSWSSLPAKSKQVPVLTLGKADLVGVVSRLRPFPGQLGTTPAVDIPDSHNAGDFGYFLIDAPHPYRITREQYERDLTDGHLDVDSVREGAVVIAPVKVDGGGVYAGDVHAMQGDGEVAGHTTDVSAETRVKINVVKNLKLEGPILLPPEEDLPPLARPWRKDEWDEILKTARKLGVEPEPVAPLQIIGSGPNINEAAKKGFERAAKLFNMKFEEVLNRVTITGAVEIGRLPGIVQVSMQVPLKTLEKLGIDEIVVKHYKLPF</sequence>
<evidence type="ECO:0000313" key="2">
    <source>
        <dbReference type="Proteomes" id="UP000244093"/>
    </source>
</evidence>
<dbReference type="Proteomes" id="UP000244093">
    <property type="component" value="Unassembled WGS sequence"/>
</dbReference>
<dbReference type="AlphaFoldDB" id="A0A2R7Y6M9"/>
<dbReference type="InterPro" id="IPR004304">
    <property type="entry name" value="FmdA_AmdA"/>
</dbReference>
<reference evidence="1 2" key="1">
    <citation type="journal article" date="2018" name="Syst. Appl. Microbiol.">
        <title>A new symbiotic nanoarchaeote (Candidatus Nanoclepta minutus) and its host (Zestosphaera tikiterensis gen. nov., sp. nov.) from a New Zealand hot spring.</title>
        <authorList>
            <person name="St John E."/>
            <person name="Liu Y."/>
            <person name="Podar M."/>
            <person name="Stott M.B."/>
            <person name="Meneghin J."/>
            <person name="Chen Z."/>
            <person name="Lagutin K."/>
            <person name="Mitchell K."/>
            <person name="Reysenbach A.L."/>
        </authorList>
    </citation>
    <scope>NUCLEOTIDE SEQUENCE [LARGE SCALE GENOMIC DNA]</scope>
    <source>
        <strain evidence="1">NZ3</strain>
    </source>
</reference>